<keyword evidence="3" id="KW-1185">Reference proteome</keyword>
<sequence length="737" mass="85693">MNYINQIIPFSKFIYRVPQFSLSSLSDNYNDLGNYINGFLLNKEFLESLYIASSDLYNELENYDHSNEKINLSFLKYLLRSHVRCTPFGLFAGVGIGDISNKEKSEIILNKTCKYKSHTRVDMGFLSKILDANILSDKDLKTKSQYYPSTSAYTVMNEMRYTEYKYKSDYRKYFLTSVERDEALEHVLNISKKGVKYVDLVSSLVNEYIDEKDARDYIDELIQSQILISELSPSVNGDDLLHQIIIKCQRLLSPKHELVLSLCRVRDRLRMIDSKPIGREISDYEYIKGLLNELNSDDIVNKSIFQSDLYVTSNKAELSISLLDDLKKGIDVLNRLTPYKKDENIANFIEEFYKRYEDEEVPLVQVLDVDTGLGFPVSQDNDISPLVNGIHKSTKNENVTSVSTFDKLLMKKLSNIRNNEIVIDEDDLKEFDSNWERFPDTIYSMIEVVYDENRPLIIMSGCGANSSKLLGRFCYGNEEIHQFVQQMVDKETSMSYNNEVLAEIAHLPQERIGNILQKPSIRKFEIPYLSHSECDEDNTIPITDLYISIRNRDQIVLRSKTLNKEIKTRLTTAHNYYSSASLPIYYFLCALQEYDKKNSLYVSYGEVFSDKIFFPRVRYENIILYSAKWILKRDFFDNILSHKSFLKQKEELLKLLNKFFVPGRVTIGSNDNKILIDFDNDYSIKLFLKEAIKGRQIILTEFLHSEDHSLIINENGEAFTNELILGFYNNTKNGNEK</sequence>
<evidence type="ECO:0000313" key="3">
    <source>
        <dbReference type="Proteomes" id="UP001185092"/>
    </source>
</evidence>
<dbReference type="Pfam" id="PF04738">
    <property type="entry name" value="Lant_dehydr_N"/>
    <property type="match status" value="1"/>
</dbReference>
<accession>A0AAE4BTE7</accession>
<name>A0AAE4BTE7_9BACT</name>
<organism evidence="2 3">
    <name type="scientific">Aureibacter tunicatorum</name>
    <dbReference type="NCBI Taxonomy" id="866807"/>
    <lineage>
        <taxon>Bacteria</taxon>
        <taxon>Pseudomonadati</taxon>
        <taxon>Bacteroidota</taxon>
        <taxon>Cytophagia</taxon>
        <taxon>Cytophagales</taxon>
        <taxon>Persicobacteraceae</taxon>
        <taxon>Aureibacter</taxon>
    </lineage>
</organism>
<dbReference type="AlphaFoldDB" id="A0AAE4BTE7"/>
<evidence type="ECO:0000313" key="2">
    <source>
        <dbReference type="EMBL" id="MDR6239502.1"/>
    </source>
</evidence>
<dbReference type="EMBL" id="JAVDQD010000002">
    <property type="protein sequence ID" value="MDR6239502.1"/>
    <property type="molecule type" value="Genomic_DNA"/>
</dbReference>
<evidence type="ECO:0000259" key="1">
    <source>
        <dbReference type="Pfam" id="PF04738"/>
    </source>
</evidence>
<protein>
    <recommendedName>
        <fullName evidence="1">Lantibiotic dehydratase N-terminal domain-containing protein</fullName>
    </recommendedName>
</protein>
<dbReference type="InterPro" id="IPR006827">
    <property type="entry name" value="Lant_deHydtase_N"/>
</dbReference>
<reference evidence="2" key="1">
    <citation type="submission" date="2023-07" db="EMBL/GenBank/DDBJ databases">
        <title>Genomic Encyclopedia of Type Strains, Phase IV (KMG-IV): sequencing the most valuable type-strain genomes for metagenomic binning, comparative biology and taxonomic classification.</title>
        <authorList>
            <person name="Goeker M."/>
        </authorList>
    </citation>
    <scope>NUCLEOTIDE SEQUENCE</scope>
    <source>
        <strain evidence="2">DSM 26174</strain>
    </source>
</reference>
<dbReference type="Proteomes" id="UP001185092">
    <property type="component" value="Unassembled WGS sequence"/>
</dbReference>
<dbReference type="RefSeq" id="WP_309939169.1">
    <property type="nucleotide sequence ID" value="NZ_AP025305.1"/>
</dbReference>
<proteinExistence type="predicted"/>
<feature type="domain" description="Lantibiotic dehydratase N-terminal" evidence="1">
    <location>
        <begin position="42"/>
        <end position="686"/>
    </location>
</feature>
<gene>
    <name evidence="2" type="ORF">HNQ88_002539</name>
</gene>
<comment type="caution">
    <text evidence="2">The sequence shown here is derived from an EMBL/GenBank/DDBJ whole genome shotgun (WGS) entry which is preliminary data.</text>
</comment>